<proteinExistence type="predicted"/>
<gene>
    <name evidence="2" type="primary">LOC104760068</name>
</gene>
<protein>
    <submittedName>
        <fullName evidence="2">Uncharacterized protein LOC104760068</fullName>
    </submittedName>
</protein>
<dbReference type="RefSeq" id="XP_010481219.1">
    <property type="nucleotide sequence ID" value="XM_010482917.1"/>
</dbReference>
<sequence length="146" mass="16884">MAEFQVCIDNHKLMEMAGSGSNHTWYNNQEANPITRKLDRCLINEAWFNLYPHSNALFDAPCRSDHTRILVSMSIDRETRKVPFKFYNLFTSQPDFPTILQNAWNGHDHSVSTIFRLCQKLKGVKMGCKELNRTCFSNIQARNGKA</sequence>
<name>A0ABM0X5W1_CAMSA</name>
<organism evidence="1 2">
    <name type="scientific">Camelina sativa</name>
    <name type="common">False flax</name>
    <name type="synonym">Myagrum sativum</name>
    <dbReference type="NCBI Taxonomy" id="90675"/>
    <lineage>
        <taxon>Eukaryota</taxon>
        <taxon>Viridiplantae</taxon>
        <taxon>Streptophyta</taxon>
        <taxon>Embryophyta</taxon>
        <taxon>Tracheophyta</taxon>
        <taxon>Spermatophyta</taxon>
        <taxon>Magnoliopsida</taxon>
        <taxon>eudicotyledons</taxon>
        <taxon>Gunneridae</taxon>
        <taxon>Pentapetalae</taxon>
        <taxon>rosids</taxon>
        <taxon>malvids</taxon>
        <taxon>Brassicales</taxon>
        <taxon>Brassicaceae</taxon>
        <taxon>Camelineae</taxon>
        <taxon>Camelina</taxon>
    </lineage>
</organism>
<dbReference type="InterPro" id="IPR036691">
    <property type="entry name" value="Endo/exonu/phosph_ase_sf"/>
</dbReference>
<dbReference type="GeneID" id="104760068"/>
<evidence type="ECO:0000313" key="2">
    <source>
        <dbReference type="RefSeq" id="XP_010481219.1"/>
    </source>
</evidence>
<dbReference type="SUPFAM" id="SSF56219">
    <property type="entry name" value="DNase I-like"/>
    <property type="match status" value="1"/>
</dbReference>
<reference evidence="2" key="2">
    <citation type="submission" date="2025-08" db="UniProtKB">
        <authorList>
            <consortium name="RefSeq"/>
        </authorList>
    </citation>
    <scope>IDENTIFICATION</scope>
    <source>
        <tissue evidence="2">Leaf</tissue>
    </source>
</reference>
<dbReference type="Proteomes" id="UP000694864">
    <property type="component" value="Chromosome 17"/>
</dbReference>
<evidence type="ECO:0000313" key="1">
    <source>
        <dbReference type="Proteomes" id="UP000694864"/>
    </source>
</evidence>
<accession>A0ABM0X5W1</accession>
<dbReference type="PANTHER" id="PTHR33710:SF71">
    <property type="entry name" value="ENDONUCLEASE_EXONUCLEASE_PHOSPHATASE DOMAIN-CONTAINING PROTEIN"/>
    <property type="match status" value="1"/>
</dbReference>
<dbReference type="PANTHER" id="PTHR33710">
    <property type="entry name" value="BNAC02G09200D PROTEIN"/>
    <property type="match status" value="1"/>
</dbReference>
<keyword evidence="1" id="KW-1185">Reference proteome</keyword>
<reference evidence="1" key="1">
    <citation type="journal article" date="2014" name="Nat. Commun.">
        <title>The emerging biofuel crop Camelina sativa retains a highly undifferentiated hexaploid genome structure.</title>
        <authorList>
            <person name="Kagale S."/>
            <person name="Koh C."/>
            <person name="Nixon J."/>
            <person name="Bollina V."/>
            <person name="Clarke W.E."/>
            <person name="Tuteja R."/>
            <person name="Spillane C."/>
            <person name="Robinson S.J."/>
            <person name="Links M.G."/>
            <person name="Clarke C."/>
            <person name="Higgins E.E."/>
            <person name="Huebert T."/>
            <person name="Sharpe A.G."/>
            <person name="Parkin I.A."/>
        </authorList>
    </citation>
    <scope>NUCLEOTIDE SEQUENCE [LARGE SCALE GENOMIC DNA]</scope>
    <source>
        <strain evidence="1">cv. DH55</strain>
    </source>
</reference>